<organism evidence="2 3">
    <name type="scientific">Marasmiellus scandens</name>
    <dbReference type="NCBI Taxonomy" id="2682957"/>
    <lineage>
        <taxon>Eukaryota</taxon>
        <taxon>Fungi</taxon>
        <taxon>Dikarya</taxon>
        <taxon>Basidiomycota</taxon>
        <taxon>Agaricomycotina</taxon>
        <taxon>Agaricomycetes</taxon>
        <taxon>Agaricomycetidae</taxon>
        <taxon>Agaricales</taxon>
        <taxon>Marasmiineae</taxon>
        <taxon>Omphalotaceae</taxon>
        <taxon>Marasmiellus</taxon>
    </lineage>
</organism>
<name>A0ABR1J8H7_9AGAR</name>
<sequence length="67" mass="7163">MYFKAINSALAFALLLVTTSVVAEPLAARQEGTPCKATEPRCPDGFHCCDLPTTPTPFCVPEGTFCL</sequence>
<dbReference type="Proteomes" id="UP001498398">
    <property type="component" value="Unassembled WGS sequence"/>
</dbReference>
<dbReference type="EMBL" id="JBANRG010000026">
    <property type="protein sequence ID" value="KAK7453397.1"/>
    <property type="molecule type" value="Genomic_DNA"/>
</dbReference>
<reference evidence="2 3" key="1">
    <citation type="submission" date="2024-01" db="EMBL/GenBank/DDBJ databases">
        <title>A draft genome for the cacao thread blight pathogen Marasmiellus scandens.</title>
        <authorList>
            <person name="Baruah I.K."/>
            <person name="Leung J."/>
            <person name="Bukari Y."/>
            <person name="Amoako-Attah I."/>
            <person name="Meinhardt L.W."/>
            <person name="Bailey B.A."/>
            <person name="Cohen S.P."/>
        </authorList>
    </citation>
    <scope>NUCLEOTIDE SEQUENCE [LARGE SCALE GENOMIC DNA]</scope>
    <source>
        <strain evidence="2 3">GH-19</strain>
    </source>
</reference>
<gene>
    <name evidence="2" type="ORF">VKT23_011661</name>
</gene>
<protein>
    <recommendedName>
        <fullName evidence="4">Granulins domain-containing protein</fullName>
    </recommendedName>
</protein>
<feature type="chain" id="PRO_5047363712" description="Granulins domain-containing protein" evidence="1">
    <location>
        <begin position="24"/>
        <end position="67"/>
    </location>
</feature>
<comment type="caution">
    <text evidence="2">The sequence shown here is derived from an EMBL/GenBank/DDBJ whole genome shotgun (WGS) entry which is preliminary data.</text>
</comment>
<evidence type="ECO:0000313" key="2">
    <source>
        <dbReference type="EMBL" id="KAK7453397.1"/>
    </source>
</evidence>
<evidence type="ECO:0008006" key="4">
    <source>
        <dbReference type="Google" id="ProtNLM"/>
    </source>
</evidence>
<keyword evidence="3" id="KW-1185">Reference proteome</keyword>
<keyword evidence="1" id="KW-0732">Signal</keyword>
<evidence type="ECO:0000256" key="1">
    <source>
        <dbReference type="SAM" id="SignalP"/>
    </source>
</evidence>
<evidence type="ECO:0000313" key="3">
    <source>
        <dbReference type="Proteomes" id="UP001498398"/>
    </source>
</evidence>
<accession>A0ABR1J8H7</accession>
<feature type="signal peptide" evidence="1">
    <location>
        <begin position="1"/>
        <end position="23"/>
    </location>
</feature>
<proteinExistence type="predicted"/>